<dbReference type="PANTHER" id="PTHR43404:SF2">
    <property type="entry name" value="LIPOPOLYSACCHARIDE CHOLINEPHOSPHOTRANSFERASE LICD"/>
    <property type="match status" value="1"/>
</dbReference>
<evidence type="ECO:0000313" key="2">
    <source>
        <dbReference type="EMBL" id="MBC5622073.1"/>
    </source>
</evidence>
<reference evidence="2 3" key="1">
    <citation type="submission" date="2020-08" db="EMBL/GenBank/DDBJ databases">
        <title>Genome public.</title>
        <authorList>
            <person name="Liu C."/>
            <person name="Sun Q."/>
        </authorList>
    </citation>
    <scope>NUCLEOTIDE SEQUENCE [LARGE SCALE GENOMIC DNA]</scope>
    <source>
        <strain evidence="2 3">NSJ-56</strain>
    </source>
</reference>
<evidence type="ECO:0000259" key="1">
    <source>
        <dbReference type="Pfam" id="PF04991"/>
    </source>
</evidence>
<keyword evidence="3" id="KW-1185">Reference proteome</keyword>
<dbReference type="InterPro" id="IPR052942">
    <property type="entry name" value="LPS_cholinephosphotransferase"/>
</dbReference>
<proteinExistence type="predicted"/>
<dbReference type="EMBL" id="JACOOH010000005">
    <property type="protein sequence ID" value="MBC5622073.1"/>
    <property type="molecule type" value="Genomic_DNA"/>
</dbReference>
<evidence type="ECO:0000313" key="3">
    <source>
        <dbReference type="Proteomes" id="UP000646484"/>
    </source>
</evidence>
<sequence>MNNKIDVVHSVLLEMLQWFHEQCERNGLRYYVVGGTMLGTIRHQGFIPWDDDIDVGMPRKDYMEFVQKYSKEFHAPYIVEYPRGDNLDYPYVFAKIYDTRTYLVEHLRHLVKRGLYIDVFPLDGIGDTRESAYKNYQPILRNLRLHDMVTCAFRNNRKWYKNLSIILGRSISPLFVSERFLNNRINHFCEQRDFDSSEYVGNLVGNWGIKEIMHRSFFGMPKAYVFESIKVLGVEKPHEYLKTLYNDYMVLPPMERRVSHHDYVELDLKKTFLK</sequence>
<accession>A0ABR7D296</accession>
<dbReference type="Proteomes" id="UP000646484">
    <property type="component" value="Unassembled WGS sequence"/>
</dbReference>
<dbReference type="PANTHER" id="PTHR43404">
    <property type="entry name" value="LIPOPOLYSACCHARIDE CHOLINEPHOSPHOTRANSFERASE LICD"/>
    <property type="match status" value="1"/>
</dbReference>
<gene>
    <name evidence="2" type="ORF">H8S64_13270</name>
</gene>
<protein>
    <submittedName>
        <fullName evidence="2">LicD family protein</fullName>
    </submittedName>
</protein>
<comment type="caution">
    <text evidence="2">The sequence shown here is derived from an EMBL/GenBank/DDBJ whole genome shotgun (WGS) entry which is preliminary data.</text>
</comment>
<organism evidence="2 3">
    <name type="scientific">Butyricimonas hominis</name>
    <dbReference type="NCBI Taxonomy" id="2763032"/>
    <lineage>
        <taxon>Bacteria</taxon>
        <taxon>Pseudomonadati</taxon>
        <taxon>Bacteroidota</taxon>
        <taxon>Bacteroidia</taxon>
        <taxon>Bacteroidales</taxon>
        <taxon>Odoribacteraceae</taxon>
        <taxon>Butyricimonas</taxon>
    </lineage>
</organism>
<name>A0ABR7D296_9BACT</name>
<dbReference type="InterPro" id="IPR007074">
    <property type="entry name" value="LicD/FKTN/FKRP_NTP_transf"/>
</dbReference>
<dbReference type="RefSeq" id="WP_099293293.1">
    <property type="nucleotide sequence ID" value="NZ_JACOOH010000005.1"/>
</dbReference>
<dbReference type="Pfam" id="PF04991">
    <property type="entry name" value="LicD"/>
    <property type="match status" value="1"/>
</dbReference>
<feature type="domain" description="LicD/FKTN/FKRP nucleotidyltransferase" evidence="1">
    <location>
        <begin position="23"/>
        <end position="245"/>
    </location>
</feature>